<name>A0A2X3D440_KLEPN</name>
<dbReference type="AlphaFoldDB" id="A0A2X3D440"/>
<accession>A0A2X3D440</accession>
<evidence type="ECO:0000313" key="1">
    <source>
        <dbReference type="EMBL" id="SQC19504.1"/>
    </source>
</evidence>
<proteinExistence type="predicted"/>
<dbReference type="Proteomes" id="UP000250675">
    <property type="component" value="Unassembled WGS sequence"/>
</dbReference>
<reference evidence="1 2" key="1">
    <citation type="submission" date="2018-06" db="EMBL/GenBank/DDBJ databases">
        <authorList>
            <consortium name="Pathogen Informatics"/>
            <person name="Doyle S."/>
        </authorList>
    </citation>
    <scope>NUCLEOTIDE SEQUENCE [LARGE SCALE GENOMIC DNA]</scope>
    <source>
        <strain evidence="1 2">NCTC9645</strain>
    </source>
</reference>
<gene>
    <name evidence="1" type="ORF">NCTC9645_01196</name>
</gene>
<protein>
    <submittedName>
        <fullName evidence="1">Uncharacterized protein</fullName>
    </submittedName>
</protein>
<dbReference type="EMBL" id="UASO01000004">
    <property type="protein sequence ID" value="SQC19504.1"/>
    <property type="molecule type" value="Genomic_DNA"/>
</dbReference>
<sequence>MNVMRTTVATVVARDLIDERFLCLCSSKPDWRRRNFPCAGVCQMG</sequence>
<evidence type="ECO:0000313" key="2">
    <source>
        <dbReference type="Proteomes" id="UP000250675"/>
    </source>
</evidence>
<organism evidence="1 2">
    <name type="scientific">Klebsiella pneumoniae</name>
    <dbReference type="NCBI Taxonomy" id="573"/>
    <lineage>
        <taxon>Bacteria</taxon>
        <taxon>Pseudomonadati</taxon>
        <taxon>Pseudomonadota</taxon>
        <taxon>Gammaproteobacteria</taxon>
        <taxon>Enterobacterales</taxon>
        <taxon>Enterobacteriaceae</taxon>
        <taxon>Klebsiella/Raoultella group</taxon>
        <taxon>Klebsiella</taxon>
        <taxon>Klebsiella pneumoniae complex</taxon>
    </lineage>
</organism>